<reference evidence="2 3" key="1">
    <citation type="journal article" date="2019" name="Int. J. Syst. Evol. Microbiol.">
        <title>Capsulimonas corticalis gen. nov., sp. nov., an aerobic capsulated bacterium, of a novel bacterial order, Capsulimonadales ord. nov., of the class Armatimonadia of the phylum Armatimonadetes.</title>
        <authorList>
            <person name="Li J."/>
            <person name="Kudo C."/>
            <person name="Tonouchi A."/>
        </authorList>
    </citation>
    <scope>NUCLEOTIDE SEQUENCE [LARGE SCALE GENOMIC DNA]</scope>
    <source>
        <strain evidence="2 3">AX-7</strain>
    </source>
</reference>
<accession>A0A402D1F3</accession>
<evidence type="ECO:0000313" key="2">
    <source>
        <dbReference type="EMBL" id="BDI31601.1"/>
    </source>
</evidence>
<dbReference type="EMBL" id="AP025739">
    <property type="protein sequence ID" value="BDI31601.1"/>
    <property type="molecule type" value="Genomic_DNA"/>
</dbReference>
<dbReference type="KEGG" id="ccot:CCAX7_36520"/>
<dbReference type="Proteomes" id="UP000287394">
    <property type="component" value="Chromosome"/>
</dbReference>
<proteinExistence type="predicted"/>
<organism evidence="2 3">
    <name type="scientific">Capsulimonas corticalis</name>
    <dbReference type="NCBI Taxonomy" id="2219043"/>
    <lineage>
        <taxon>Bacteria</taxon>
        <taxon>Bacillati</taxon>
        <taxon>Armatimonadota</taxon>
        <taxon>Armatimonadia</taxon>
        <taxon>Capsulimonadales</taxon>
        <taxon>Capsulimonadaceae</taxon>
        <taxon>Capsulimonas</taxon>
    </lineage>
</organism>
<feature type="compositionally biased region" description="Basic and acidic residues" evidence="1">
    <location>
        <begin position="38"/>
        <end position="50"/>
    </location>
</feature>
<dbReference type="AlphaFoldDB" id="A0A402D1F3"/>
<feature type="region of interest" description="Disordered" evidence="1">
    <location>
        <begin position="38"/>
        <end position="58"/>
    </location>
</feature>
<evidence type="ECO:0000256" key="1">
    <source>
        <dbReference type="SAM" id="MobiDB-lite"/>
    </source>
</evidence>
<sequence length="58" mass="6476">MQIAIGNTKYDLLSLSALLLRLIDQHSINAISGNAQITKKDAHDNKKPKSQEFNVTRL</sequence>
<protein>
    <submittedName>
        <fullName evidence="2">Uncharacterized protein</fullName>
    </submittedName>
</protein>
<gene>
    <name evidence="2" type="ORF">CCAX7_36520</name>
</gene>
<evidence type="ECO:0000313" key="3">
    <source>
        <dbReference type="Proteomes" id="UP000287394"/>
    </source>
</evidence>
<name>A0A402D1F3_9BACT</name>
<keyword evidence="3" id="KW-1185">Reference proteome</keyword>